<dbReference type="InterPro" id="IPR029510">
    <property type="entry name" value="Ald_DH_CS_GLU"/>
</dbReference>
<dbReference type="PANTHER" id="PTHR43353">
    <property type="entry name" value="SUCCINATE-SEMIALDEHYDE DEHYDROGENASE, MITOCHONDRIAL"/>
    <property type="match status" value="1"/>
</dbReference>
<feature type="active site" evidence="3">
    <location>
        <position position="253"/>
    </location>
</feature>
<dbReference type="GO" id="GO:0004777">
    <property type="term" value="F:succinate-semialdehyde dehydrogenase (NAD+) activity"/>
    <property type="evidence" value="ECO:0007669"/>
    <property type="project" value="TreeGrafter"/>
</dbReference>
<dbReference type="InterPro" id="IPR015590">
    <property type="entry name" value="Aldehyde_DH_dom"/>
</dbReference>
<dbReference type="SUPFAM" id="SSF53720">
    <property type="entry name" value="ALDH-like"/>
    <property type="match status" value="1"/>
</dbReference>
<evidence type="ECO:0000256" key="1">
    <source>
        <dbReference type="ARBA" id="ARBA00009986"/>
    </source>
</evidence>
<keyword evidence="7" id="KW-1185">Reference proteome</keyword>
<dbReference type="PANTHER" id="PTHR43353:SF5">
    <property type="entry name" value="SUCCINATE-SEMIALDEHYDE DEHYDROGENASE, MITOCHONDRIAL"/>
    <property type="match status" value="1"/>
</dbReference>
<dbReference type="Proteomes" id="UP000238949">
    <property type="component" value="Unassembled WGS sequence"/>
</dbReference>
<accession>A0A2S9V3F9</accession>
<feature type="domain" description="Aldehyde dehydrogenase" evidence="5">
    <location>
        <begin position="19"/>
        <end position="474"/>
    </location>
</feature>
<dbReference type="InterPro" id="IPR010102">
    <property type="entry name" value="Succ_semiAld_DH"/>
</dbReference>
<evidence type="ECO:0000259" key="5">
    <source>
        <dbReference type="Pfam" id="PF00171"/>
    </source>
</evidence>
<dbReference type="NCBIfam" id="TIGR01780">
    <property type="entry name" value="SSADH"/>
    <property type="match status" value="1"/>
</dbReference>
<dbReference type="RefSeq" id="WP_105936929.1">
    <property type="nucleotide sequence ID" value="NZ_PVNP01000220.1"/>
</dbReference>
<evidence type="ECO:0000256" key="4">
    <source>
        <dbReference type="RuleBase" id="RU003345"/>
    </source>
</evidence>
<dbReference type="PROSITE" id="PS00687">
    <property type="entry name" value="ALDEHYDE_DEHYDR_GLU"/>
    <property type="match status" value="1"/>
</dbReference>
<organism evidence="6 7">
    <name type="scientific">Alteromonas alba</name>
    <dbReference type="NCBI Taxonomy" id="2079529"/>
    <lineage>
        <taxon>Bacteria</taxon>
        <taxon>Pseudomonadati</taxon>
        <taxon>Pseudomonadota</taxon>
        <taxon>Gammaproteobacteria</taxon>
        <taxon>Alteromonadales</taxon>
        <taxon>Alteromonadaceae</taxon>
        <taxon>Alteromonas/Salinimonas group</taxon>
        <taxon>Alteromonas</taxon>
    </lineage>
</organism>
<dbReference type="InterPro" id="IPR016163">
    <property type="entry name" value="Ald_DH_C"/>
</dbReference>
<keyword evidence="2 4" id="KW-0560">Oxidoreductase</keyword>
<dbReference type="InterPro" id="IPR016161">
    <property type="entry name" value="Ald_DH/histidinol_DH"/>
</dbReference>
<sequence>MTLNDIDIFKQACLINGEWVTTSDSLEVDNPATGEVIATIPQLDADAVNQAVTAANDAFKLWRKKTPAERGELVRKWYELMVEHTDELATIMTTEQGKPLPEAKGEIAYAASYVKWFAEEAMRINGEILPAGTPDTQIRVSRDPVGVCAAITPWNFPAAMITRKVAPALAAGCTIIVKPASQTPLTALALGELAIQAGIPKGVIQVITGKASVIGDALCENSIVRKLTFTGSTEIGSQLMKKCAPDVKKLSLELGGNAPFIVFEDADIDLAVDGLMKGKFRNAGQTCISPNRVYVQRSVLEEFQTKLVKKVEALKVGNGLDDGVDIGPLIDAAGADKVTEHVDNALSNGATLLTGGKRLPNGDNWYTPTVLTNVPPTAQCTCEETFGPLVPIIPFDTEEEVIEYANDTPFGLAAYFFSDDLHRAQRVVDAIESGMVGVNTGAISAANAPFGGVKASGLGREGAHAGIEEYLEMKYQCYAIKQA</sequence>
<dbReference type="AlphaFoldDB" id="A0A2S9V3F9"/>
<name>A0A2S9V3F9_9ALTE</name>
<dbReference type="InterPro" id="IPR016162">
    <property type="entry name" value="Ald_DH_N"/>
</dbReference>
<evidence type="ECO:0000256" key="2">
    <source>
        <dbReference type="ARBA" id="ARBA00023002"/>
    </source>
</evidence>
<dbReference type="CDD" id="cd07103">
    <property type="entry name" value="ALDH_F5_SSADH_GabD"/>
    <property type="match status" value="1"/>
</dbReference>
<reference evidence="7" key="1">
    <citation type="journal article" date="2020" name="Int. J. Syst. Evol. Microbiol.">
        <title>Alteromonas alba sp. nov., a marine bacterium isolated from the seawater of the West Pacific Ocean.</title>
        <authorList>
            <person name="Sun C."/>
            <person name="Wu Y.-H."/>
            <person name="Xamxidin M."/>
            <person name="Cheng H."/>
            <person name="Xu X.-W."/>
        </authorList>
    </citation>
    <scope>NUCLEOTIDE SEQUENCE [LARGE SCALE GENOMIC DNA]</scope>
    <source>
        <strain evidence="7">190</strain>
    </source>
</reference>
<dbReference type="FunFam" id="3.40.605.10:FF:000005">
    <property type="entry name" value="Succinate-semialdehyde dehydrogenase I"/>
    <property type="match status" value="1"/>
</dbReference>
<dbReference type="GO" id="GO:0009450">
    <property type="term" value="P:gamma-aminobutyric acid catabolic process"/>
    <property type="evidence" value="ECO:0007669"/>
    <property type="project" value="InterPro"/>
</dbReference>
<protein>
    <submittedName>
        <fullName evidence="6">Succinate-semialdehyde dehydrogenase (NADP(+))</fullName>
    </submittedName>
</protein>
<dbReference type="Pfam" id="PF00171">
    <property type="entry name" value="Aldedh"/>
    <property type="match status" value="1"/>
</dbReference>
<comment type="caution">
    <text evidence="6">The sequence shown here is derived from an EMBL/GenBank/DDBJ whole genome shotgun (WGS) entry which is preliminary data.</text>
</comment>
<dbReference type="FunFam" id="3.40.309.10:FF:000004">
    <property type="entry name" value="Succinate-semialdehyde dehydrogenase I"/>
    <property type="match status" value="1"/>
</dbReference>
<evidence type="ECO:0000256" key="3">
    <source>
        <dbReference type="PROSITE-ProRule" id="PRU10007"/>
    </source>
</evidence>
<evidence type="ECO:0000313" key="7">
    <source>
        <dbReference type="Proteomes" id="UP000238949"/>
    </source>
</evidence>
<dbReference type="InterPro" id="IPR050740">
    <property type="entry name" value="Aldehyde_DH_Superfamily"/>
</dbReference>
<evidence type="ECO:0000313" key="6">
    <source>
        <dbReference type="EMBL" id="PRO70944.1"/>
    </source>
</evidence>
<gene>
    <name evidence="6" type="ORF">C6Y40_24100</name>
</gene>
<dbReference type="OrthoDB" id="9812625at2"/>
<dbReference type="Gene3D" id="3.40.605.10">
    <property type="entry name" value="Aldehyde Dehydrogenase, Chain A, domain 1"/>
    <property type="match status" value="1"/>
</dbReference>
<proteinExistence type="inferred from homology"/>
<comment type="similarity">
    <text evidence="1 4">Belongs to the aldehyde dehydrogenase family.</text>
</comment>
<dbReference type="EMBL" id="PVNP01000220">
    <property type="protein sequence ID" value="PRO70944.1"/>
    <property type="molecule type" value="Genomic_DNA"/>
</dbReference>
<dbReference type="Gene3D" id="3.40.309.10">
    <property type="entry name" value="Aldehyde Dehydrogenase, Chain A, domain 2"/>
    <property type="match status" value="1"/>
</dbReference>